<evidence type="ECO:0000259" key="1">
    <source>
        <dbReference type="Pfam" id="PF20247"/>
    </source>
</evidence>
<dbReference type="RefSeq" id="WP_183998646.1">
    <property type="nucleotide sequence ID" value="NZ_JACIEH010000002.1"/>
</dbReference>
<dbReference type="AlphaFoldDB" id="A0A7W6JTN4"/>
<evidence type="ECO:0000313" key="3">
    <source>
        <dbReference type="Proteomes" id="UP000557392"/>
    </source>
</evidence>
<dbReference type="InterPro" id="IPR046537">
    <property type="entry name" value="DUF6602"/>
</dbReference>
<sequence>MIKTIADLLRELMVKEAAELDEEPVKHGPTIGAMYEGLARDILDRAIPGELDVRVVDGFIEGVDSTLSPQIDAMVVTGEGRQIPYTSNFVWPIADVIAVFEVKKTLYAGDLADAFEKLRTVKRMSEAHVQNGVKVVAGPSFRAFAKTTGHYPRSIEAVDALPDELNYIFHTMLAEQLAPVRVILGYHGYVDEHGLRKGLLGYLQDQGGLAAGFGASSMPNLIVAGSNSILKMDGHPYVAPLHDGWWHLLVSNPENPLRLLIELLWTKLGDRFGDIFPVDDDLELERLAPFLDARLDRDGETLGWAYNYYPLSRKEMAAAAGPSWDPEAVDTCEMVIQLQLARLGSIDVRDAEFRGFVTKEGIDPDALIADMVARRMLAWVDEHTVRMIDGGTVFTGFMPSGVGFSTTDADRLSPWLTRELDKRKR</sequence>
<accession>A0A7W6JTN4</accession>
<gene>
    <name evidence="2" type="ORF">GGR46_002936</name>
</gene>
<feature type="domain" description="DUF6602" evidence="1">
    <location>
        <begin position="23"/>
        <end position="124"/>
    </location>
</feature>
<proteinExistence type="predicted"/>
<comment type="caution">
    <text evidence="2">The sequence shown here is derived from an EMBL/GenBank/DDBJ whole genome shotgun (WGS) entry which is preliminary data.</text>
</comment>
<dbReference type="Pfam" id="PF20247">
    <property type="entry name" value="DUF6602"/>
    <property type="match status" value="1"/>
</dbReference>
<reference evidence="2 3" key="1">
    <citation type="submission" date="2020-08" db="EMBL/GenBank/DDBJ databases">
        <title>Genomic Encyclopedia of Type Strains, Phase IV (KMG-IV): sequencing the most valuable type-strain genomes for metagenomic binning, comparative biology and taxonomic classification.</title>
        <authorList>
            <person name="Goeker M."/>
        </authorList>
    </citation>
    <scope>NUCLEOTIDE SEQUENCE [LARGE SCALE GENOMIC DNA]</scope>
    <source>
        <strain evidence="2 3">DSM 101806</strain>
    </source>
</reference>
<name>A0A7W6JTN4_9SPHN</name>
<keyword evidence="3" id="KW-1185">Reference proteome</keyword>
<dbReference type="Proteomes" id="UP000557392">
    <property type="component" value="Unassembled WGS sequence"/>
</dbReference>
<organism evidence="2 3">
    <name type="scientific">Sphingomonas kyeonggiensis</name>
    <dbReference type="NCBI Taxonomy" id="1268553"/>
    <lineage>
        <taxon>Bacteria</taxon>
        <taxon>Pseudomonadati</taxon>
        <taxon>Pseudomonadota</taxon>
        <taxon>Alphaproteobacteria</taxon>
        <taxon>Sphingomonadales</taxon>
        <taxon>Sphingomonadaceae</taxon>
        <taxon>Sphingomonas</taxon>
    </lineage>
</organism>
<protein>
    <recommendedName>
        <fullName evidence="1">DUF6602 domain-containing protein</fullName>
    </recommendedName>
</protein>
<evidence type="ECO:0000313" key="2">
    <source>
        <dbReference type="EMBL" id="MBB4099372.1"/>
    </source>
</evidence>
<dbReference type="EMBL" id="JACIEH010000002">
    <property type="protein sequence ID" value="MBB4099372.1"/>
    <property type="molecule type" value="Genomic_DNA"/>
</dbReference>